<dbReference type="SUPFAM" id="SSF49599">
    <property type="entry name" value="TRAF domain-like"/>
    <property type="match status" value="1"/>
</dbReference>
<evidence type="ECO:0000259" key="3">
    <source>
        <dbReference type="PROSITE" id="PS50144"/>
    </source>
</evidence>
<dbReference type="Proteomes" id="UP001642260">
    <property type="component" value="Unassembled WGS sequence"/>
</dbReference>
<dbReference type="PROSITE" id="PS50144">
    <property type="entry name" value="MATH"/>
    <property type="match status" value="1"/>
</dbReference>
<dbReference type="Pfam" id="PF22486">
    <property type="entry name" value="MATH_2"/>
    <property type="match status" value="1"/>
</dbReference>
<dbReference type="InterPro" id="IPR002083">
    <property type="entry name" value="MATH/TRAF_dom"/>
</dbReference>
<dbReference type="PANTHER" id="PTHR46236">
    <property type="entry name" value="TRAF-LIKE SUPERFAMILY PROTEIN"/>
    <property type="match status" value="1"/>
</dbReference>
<dbReference type="PANTHER" id="PTHR46236:SF11">
    <property type="entry name" value="TRAF-LIKE SUPERFAMILY PROTEIN"/>
    <property type="match status" value="1"/>
</dbReference>
<evidence type="ECO:0000256" key="1">
    <source>
        <dbReference type="ARBA" id="ARBA00023054"/>
    </source>
</evidence>
<dbReference type="EMBL" id="CAKOAT010630710">
    <property type="protein sequence ID" value="CAH8384756.1"/>
    <property type="molecule type" value="Genomic_DNA"/>
</dbReference>
<dbReference type="InterPro" id="IPR008974">
    <property type="entry name" value="TRAF-like"/>
</dbReference>
<dbReference type="SMART" id="SM00061">
    <property type="entry name" value="MATH"/>
    <property type="match status" value="1"/>
</dbReference>
<evidence type="ECO:0000313" key="5">
    <source>
        <dbReference type="Proteomes" id="UP001642260"/>
    </source>
</evidence>
<gene>
    <name evidence="4" type="ORF">ERUC_LOCUS37239</name>
</gene>
<sequence>MGDIGKFTWVIENFSSLESEKIYSDQFLIRDCKWRLMAFPKGNDKANTLSLYLVVADPASLPSGWTRSARFSFTIVNQIPGKVSYTRETQHLFNSKESDWGFTSMIPLSELKAKNDGFIVNKEVKIVVVVEVLEVIGKLKVPENDEEATLKKIKLDDDGGDWVDVNGFQLLSSRVKFASRIFEKQPDIALEFHAKNQHLRTACMNVLLSLIKTLCQSVQELSSEDLGEAENALAHVKDAGFKVDWLEKKLKEVKEKKEEEQSGETRIQELKEELKDLKQKCADIEVSLEKEKAKVFAARTNQTLDEFL</sequence>
<comment type="caution">
    <text evidence="4">The sequence shown here is derived from an EMBL/GenBank/DDBJ whole genome shotgun (WGS) entry which is preliminary data.</text>
</comment>
<dbReference type="CDD" id="cd00121">
    <property type="entry name" value="MATH"/>
    <property type="match status" value="1"/>
</dbReference>
<dbReference type="InterPro" id="IPR050804">
    <property type="entry name" value="MCC"/>
</dbReference>
<protein>
    <recommendedName>
        <fullName evidence="3">MATH domain-containing protein</fullName>
    </recommendedName>
</protein>
<dbReference type="Gene3D" id="2.60.210.10">
    <property type="entry name" value="Apoptosis, Tumor Necrosis Factor Receptor Associated Protein 2, Chain A"/>
    <property type="match status" value="1"/>
</dbReference>
<keyword evidence="5" id="KW-1185">Reference proteome</keyword>
<proteinExistence type="predicted"/>
<name>A0ABC8LN08_ERUVS</name>
<organism evidence="4 5">
    <name type="scientific">Eruca vesicaria subsp. sativa</name>
    <name type="common">Garden rocket</name>
    <name type="synonym">Eruca sativa</name>
    <dbReference type="NCBI Taxonomy" id="29727"/>
    <lineage>
        <taxon>Eukaryota</taxon>
        <taxon>Viridiplantae</taxon>
        <taxon>Streptophyta</taxon>
        <taxon>Embryophyta</taxon>
        <taxon>Tracheophyta</taxon>
        <taxon>Spermatophyta</taxon>
        <taxon>Magnoliopsida</taxon>
        <taxon>eudicotyledons</taxon>
        <taxon>Gunneridae</taxon>
        <taxon>Pentapetalae</taxon>
        <taxon>rosids</taxon>
        <taxon>malvids</taxon>
        <taxon>Brassicales</taxon>
        <taxon>Brassicaceae</taxon>
        <taxon>Brassiceae</taxon>
        <taxon>Eruca</taxon>
    </lineage>
</organism>
<evidence type="ECO:0000313" key="4">
    <source>
        <dbReference type="EMBL" id="CAH8384756.1"/>
    </source>
</evidence>
<dbReference type="AlphaFoldDB" id="A0ABC8LN08"/>
<keyword evidence="1 2" id="KW-0175">Coiled coil</keyword>
<feature type="coiled-coil region" evidence="2">
    <location>
        <begin position="243"/>
        <end position="294"/>
    </location>
</feature>
<feature type="domain" description="MATH" evidence="3">
    <location>
        <begin position="4"/>
        <end position="130"/>
    </location>
</feature>
<reference evidence="4 5" key="1">
    <citation type="submission" date="2022-03" db="EMBL/GenBank/DDBJ databases">
        <authorList>
            <person name="Macdonald S."/>
            <person name="Ahmed S."/>
            <person name="Newling K."/>
        </authorList>
    </citation>
    <scope>NUCLEOTIDE SEQUENCE [LARGE SCALE GENOMIC DNA]</scope>
</reference>
<accession>A0ABC8LN08</accession>
<evidence type="ECO:0000256" key="2">
    <source>
        <dbReference type="SAM" id="Coils"/>
    </source>
</evidence>